<dbReference type="InterPro" id="IPR052897">
    <property type="entry name" value="Sec-Metab_Biosynth_Hydrolase"/>
</dbReference>
<evidence type="ECO:0000313" key="3">
    <source>
        <dbReference type="Proteomes" id="UP001392437"/>
    </source>
</evidence>
<comment type="caution">
    <text evidence="2">The sequence shown here is derived from an EMBL/GenBank/DDBJ whole genome shotgun (WGS) entry which is preliminary data.</text>
</comment>
<evidence type="ECO:0000259" key="1">
    <source>
        <dbReference type="Pfam" id="PF12697"/>
    </source>
</evidence>
<dbReference type="Proteomes" id="UP001392437">
    <property type="component" value="Unassembled WGS sequence"/>
</dbReference>
<dbReference type="EMBL" id="JAQQWP010000009">
    <property type="protein sequence ID" value="KAK8100395.1"/>
    <property type="molecule type" value="Genomic_DNA"/>
</dbReference>
<organism evidence="2 3">
    <name type="scientific">Apiospora kogelbergensis</name>
    <dbReference type="NCBI Taxonomy" id="1337665"/>
    <lineage>
        <taxon>Eukaryota</taxon>
        <taxon>Fungi</taxon>
        <taxon>Dikarya</taxon>
        <taxon>Ascomycota</taxon>
        <taxon>Pezizomycotina</taxon>
        <taxon>Sordariomycetes</taxon>
        <taxon>Xylariomycetidae</taxon>
        <taxon>Amphisphaeriales</taxon>
        <taxon>Apiosporaceae</taxon>
        <taxon>Apiospora</taxon>
    </lineage>
</organism>
<dbReference type="InterPro" id="IPR029058">
    <property type="entry name" value="AB_hydrolase_fold"/>
</dbReference>
<protein>
    <submittedName>
        <fullName evidence="2">Alpha/beta-hydrolase</fullName>
    </submittedName>
</protein>
<evidence type="ECO:0000313" key="2">
    <source>
        <dbReference type="EMBL" id="KAK8100395.1"/>
    </source>
</evidence>
<keyword evidence="3" id="KW-1185">Reference proteome</keyword>
<dbReference type="AlphaFoldDB" id="A0AAW0QB27"/>
<dbReference type="Gene3D" id="3.40.50.1820">
    <property type="entry name" value="alpha/beta hydrolase"/>
    <property type="match status" value="1"/>
</dbReference>
<dbReference type="PANTHER" id="PTHR37017:SF10">
    <property type="entry name" value="AB HYDROLASE-1 DOMAIN-CONTAINING PROTEIN"/>
    <property type="match status" value="1"/>
</dbReference>
<accession>A0AAW0QB27</accession>
<proteinExistence type="predicted"/>
<sequence length="240" mass="26450">MGSSKPTIAIVHVGWHIPSSYSKLTDHLQSSGLEVHIPRLPSMNETRPPNADLATDTQLIRSYVESLVEAGRSVILVLHSYGGQVGTNALVGLGLEARAKKGLKGSVSHLVYMCGFAQLEDKSMVDKVNEFGHGELMSLAFDFAEDKSVVCRDPKMSLLGDGQGAEESEVQEYLSSLARWNGTCMYQSISHCAWREVPVTYVYMRSDMTVPPQLSEIHGGNHEERGQRGCDYRAEYRSLS</sequence>
<dbReference type="InterPro" id="IPR000073">
    <property type="entry name" value="AB_hydrolase_1"/>
</dbReference>
<feature type="domain" description="AB hydrolase-1" evidence="1">
    <location>
        <begin position="11"/>
        <end position="217"/>
    </location>
</feature>
<dbReference type="SUPFAM" id="SSF53474">
    <property type="entry name" value="alpha/beta-Hydrolases"/>
    <property type="match status" value="1"/>
</dbReference>
<dbReference type="Pfam" id="PF12697">
    <property type="entry name" value="Abhydrolase_6"/>
    <property type="match status" value="1"/>
</dbReference>
<reference evidence="2 3" key="1">
    <citation type="submission" date="2023-01" db="EMBL/GenBank/DDBJ databases">
        <title>Analysis of 21 Apiospora genomes using comparative genomics revels a genus with tremendous synthesis potential of carbohydrate active enzymes and secondary metabolites.</title>
        <authorList>
            <person name="Sorensen T."/>
        </authorList>
    </citation>
    <scope>NUCLEOTIDE SEQUENCE [LARGE SCALE GENOMIC DNA]</scope>
    <source>
        <strain evidence="2 3">CBS 117206</strain>
    </source>
</reference>
<dbReference type="PANTHER" id="PTHR37017">
    <property type="entry name" value="AB HYDROLASE-1 DOMAIN-CONTAINING PROTEIN-RELATED"/>
    <property type="match status" value="1"/>
</dbReference>
<gene>
    <name evidence="2" type="ORF">PG999_010769</name>
</gene>
<name>A0AAW0QB27_9PEZI</name>